<organism evidence="3 4">
    <name type="scientific">Besnoitia besnoiti</name>
    <name type="common">Apicomplexan protozoan</name>
    <dbReference type="NCBI Taxonomy" id="94643"/>
    <lineage>
        <taxon>Eukaryota</taxon>
        <taxon>Sar</taxon>
        <taxon>Alveolata</taxon>
        <taxon>Apicomplexa</taxon>
        <taxon>Conoidasida</taxon>
        <taxon>Coccidia</taxon>
        <taxon>Eucoccidiorida</taxon>
        <taxon>Eimeriorina</taxon>
        <taxon>Sarcocystidae</taxon>
        <taxon>Besnoitia</taxon>
    </lineage>
</organism>
<evidence type="ECO:0000256" key="2">
    <source>
        <dbReference type="SAM" id="SignalP"/>
    </source>
</evidence>
<feature type="signal peptide" evidence="2">
    <location>
        <begin position="1"/>
        <end position="23"/>
    </location>
</feature>
<keyword evidence="2" id="KW-0732">Signal</keyword>
<evidence type="ECO:0000256" key="1">
    <source>
        <dbReference type="SAM" id="MobiDB-lite"/>
    </source>
</evidence>
<dbReference type="GeneID" id="40310778"/>
<dbReference type="RefSeq" id="XP_029218972.1">
    <property type="nucleotide sequence ID" value="XM_029364264.1"/>
</dbReference>
<evidence type="ECO:0000313" key="4">
    <source>
        <dbReference type="Proteomes" id="UP000224006"/>
    </source>
</evidence>
<reference evidence="3 4" key="1">
    <citation type="submission" date="2017-09" db="EMBL/GenBank/DDBJ databases">
        <title>Genome sequencing of Besnoitia besnoiti strain Bb-Ger1.</title>
        <authorList>
            <person name="Schares G."/>
            <person name="Venepally P."/>
            <person name="Lorenzi H.A."/>
        </authorList>
    </citation>
    <scope>NUCLEOTIDE SEQUENCE [LARGE SCALE GENOMIC DNA]</scope>
    <source>
        <strain evidence="3 4">Bb-Ger1</strain>
    </source>
</reference>
<dbReference type="EMBL" id="NWUJ01000005">
    <property type="protein sequence ID" value="PFH34963.1"/>
    <property type="molecule type" value="Genomic_DNA"/>
</dbReference>
<feature type="compositionally biased region" description="Low complexity" evidence="1">
    <location>
        <begin position="451"/>
        <end position="465"/>
    </location>
</feature>
<proteinExistence type="predicted"/>
<dbReference type="KEGG" id="bbes:BESB_058500"/>
<comment type="caution">
    <text evidence="3">The sequence shown here is derived from an EMBL/GenBank/DDBJ whole genome shotgun (WGS) entry which is preliminary data.</text>
</comment>
<feature type="chain" id="PRO_5012473597" evidence="2">
    <location>
        <begin position="24"/>
        <end position="465"/>
    </location>
</feature>
<evidence type="ECO:0000313" key="3">
    <source>
        <dbReference type="EMBL" id="PFH34963.1"/>
    </source>
</evidence>
<dbReference type="VEuPathDB" id="ToxoDB:BESB_058500"/>
<name>A0A2A9MH26_BESBE</name>
<sequence length="465" mass="51022">MGPFPHIVAVLIGGTLLAADCAAASEEKKSSVQSDSAPLQEAEMNVESYVQDHPASLSSSPLSLQDRSRTANDDSIIVQTVMSTSQEETRNLGKKKNLFRKDPEPVHLVPIYSSILGDKYISPYEPPIPVQLPFTGIVVPDIADLTPKGTRPASVFPRSKSAPHHKARRLQLKLRPRRKDPWDMGVPQPSGGQYSRRYYDYEENKYKPNLWVSQARKLKESDPPFAVQDALLPRGLLKDRYTADINPWAVRARAQPSMVFYYPQSATRLMPELPEGHGIEGIHAGDLPALPPPPPCIGLGCVRRLGPKEKKPGLFAPRIPVVVVEVTEEKKNAEKEKEPKEKKEKVSISPQIKYIPLSKEYIPLLAWPVRHQFPAGSKYTDHVGSQALPHPSHTTGYSDQHYHHQGEAGSGFPARPANPYIPATGPSDSGSHVPQGPSEYTQSWGSHSQLPPGAATHGAPGASTL</sequence>
<feature type="region of interest" description="Disordered" evidence="1">
    <location>
        <begin position="25"/>
        <end position="70"/>
    </location>
</feature>
<gene>
    <name evidence="3" type="ORF">BESB_058500</name>
</gene>
<dbReference type="OrthoDB" id="331730at2759"/>
<protein>
    <submittedName>
        <fullName evidence="3">Uncharacterized protein</fullName>
    </submittedName>
</protein>
<keyword evidence="4" id="KW-1185">Reference proteome</keyword>
<dbReference type="AlphaFoldDB" id="A0A2A9MH26"/>
<feature type="compositionally biased region" description="Polar residues" evidence="1">
    <location>
        <begin position="426"/>
        <end position="449"/>
    </location>
</feature>
<dbReference type="Proteomes" id="UP000224006">
    <property type="component" value="Chromosome V"/>
</dbReference>
<accession>A0A2A9MH26</accession>
<feature type="region of interest" description="Disordered" evidence="1">
    <location>
        <begin position="378"/>
        <end position="465"/>
    </location>
</feature>